<dbReference type="PATRIC" id="fig|163011.3.peg.3231"/>
<reference evidence="3" key="2">
    <citation type="submission" date="2016-10" db="EMBL/GenBank/DDBJ databases">
        <authorList>
            <person name="Varghese N."/>
            <person name="Submissions S."/>
        </authorList>
    </citation>
    <scope>NUCLEOTIDE SEQUENCE [LARGE SCALE GENOMIC DNA]</scope>
    <source>
        <strain evidence="3">BS3782</strain>
    </source>
</reference>
<gene>
    <name evidence="1" type="ORF">F7R14_18000</name>
    <name evidence="2" type="ORF">SAMN04490191_4929</name>
</gene>
<evidence type="ECO:0000313" key="1">
    <source>
        <dbReference type="EMBL" id="KAB0503637.1"/>
    </source>
</evidence>
<organism evidence="2 3">
    <name type="scientific">Pseudomonas lini</name>
    <dbReference type="NCBI Taxonomy" id="163011"/>
    <lineage>
        <taxon>Bacteria</taxon>
        <taxon>Pseudomonadati</taxon>
        <taxon>Pseudomonadota</taxon>
        <taxon>Gammaproteobacteria</taxon>
        <taxon>Pseudomonadales</taxon>
        <taxon>Pseudomonadaceae</taxon>
        <taxon>Pseudomonas</taxon>
    </lineage>
</organism>
<name>A0A0J6HFM4_9PSED</name>
<reference evidence="2" key="1">
    <citation type="submission" date="2016-10" db="EMBL/GenBank/DDBJ databases">
        <authorList>
            <person name="de Groot N.N."/>
        </authorList>
    </citation>
    <scope>NUCLEOTIDE SEQUENCE [LARGE SCALE GENOMIC DNA]</scope>
    <source>
        <strain evidence="2">BS3782</strain>
    </source>
</reference>
<keyword evidence="3" id="KW-1185">Reference proteome</keyword>
<evidence type="ECO:0000313" key="3">
    <source>
        <dbReference type="Proteomes" id="UP000182814"/>
    </source>
</evidence>
<proteinExistence type="predicted"/>
<evidence type="ECO:0000313" key="2">
    <source>
        <dbReference type="EMBL" id="SDT52157.1"/>
    </source>
</evidence>
<dbReference type="Proteomes" id="UP000434925">
    <property type="component" value="Unassembled WGS sequence"/>
</dbReference>
<evidence type="ECO:0000313" key="4">
    <source>
        <dbReference type="Proteomes" id="UP000434925"/>
    </source>
</evidence>
<dbReference type="EMBL" id="VZPO01000006">
    <property type="protein sequence ID" value="KAB0503637.1"/>
    <property type="molecule type" value="Genomic_DNA"/>
</dbReference>
<sequence length="143" mass="15994">MKTLSGFKADDSRRPYGADLKNNLAYLIVRAYASELIFPRVQKPPVLLVERIGAFPSSGEIRRHVKDGPALLASIRQRYAADALDIDESDGLSLVFTDWRLSLRLLDEGCVTCLTVESRGDSSLMQHKTAELLRQIDAGREFE</sequence>
<accession>A0A0J6HFM4</accession>
<dbReference type="InterPro" id="IPR036900">
    <property type="entry name" value="A-D-PHexomutase_C_sf"/>
</dbReference>
<dbReference type="EMBL" id="LT629746">
    <property type="protein sequence ID" value="SDT52157.1"/>
    <property type="molecule type" value="Genomic_DNA"/>
</dbReference>
<dbReference type="SUPFAM" id="SSF55957">
    <property type="entry name" value="Phosphoglucomutase, C-terminal domain"/>
    <property type="match status" value="1"/>
</dbReference>
<dbReference type="Proteomes" id="UP000182814">
    <property type="component" value="Chromosome I"/>
</dbReference>
<dbReference type="RefSeq" id="WP_038978337.1">
    <property type="nucleotide sequence ID" value="NZ_JABTYG010000003.1"/>
</dbReference>
<dbReference type="GO" id="GO:0016868">
    <property type="term" value="F:intramolecular phosphotransferase activity"/>
    <property type="evidence" value="ECO:0007669"/>
    <property type="project" value="InterPro"/>
</dbReference>
<protein>
    <submittedName>
        <fullName evidence="2">Phosphomannomutase</fullName>
    </submittedName>
</protein>
<dbReference type="AlphaFoldDB" id="A0A0J6HFM4"/>
<dbReference type="Gene3D" id="3.30.310.50">
    <property type="entry name" value="Alpha-D-phosphohexomutase, C-terminal domain"/>
    <property type="match status" value="1"/>
</dbReference>
<reference evidence="1 4" key="3">
    <citation type="submission" date="2019-09" db="EMBL/GenBank/DDBJ databases">
        <title>Draft genome sequences of 48 bacterial type strains from the CCUG.</title>
        <authorList>
            <person name="Tunovic T."/>
            <person name="Pineiro-Iglesias B."/>
            <person name="Unosson C."/>
            <person name="Inganas E."/>
            <person name="Ohlen M."/>
            <person name="Cardew S."/>
            <person name="Jensie-Markopoulos S."/>
            <person name="Salva-Serra F."/>
            <person name="Jaen-Luchoro D."/>
            <person name="Karlsson R."/>
            <person name="Svensson-Stadler L."/>
            <person name="Chun J."/>
            <person name="Moore E."/>
        </authorList>
    </citation>
    <scope>NUCLEOTIDE SEQUENCE [LARGE SCALE GENOMIC DNA]</scope>
    <source>
        <strain evidence="1 4">CCUG 51522</strain>
    </source>
</reference>